<reference evidence="1" key="1">
    <citation type="submission" date="2014-09" db="EMBL/GenBank/DDBJ databases">
        <authorList>
            <person name="Magalhaes I.L.F."/>
            <person name="Oliveira U."/>
            <person name="Santos F.R."/>
            <person name="Vidigal T.H.D.A."/>
            <person name="Brescovit A.D."/>
            <person name="Santos A.J."/>
        </authorList>
    </citation>
    <scope>NUCLEOTIDE SEQUENCE</scope>
    <source>
        <tissue evidence="1">Shoot tissue taken approximately 20 cm above the soil surface</tissue>
    </source>
</reference>
<name>A0A0A9UQS3_ARUDO</name>
<accession>A0A0A9UQS3</accession>
<protein>
    <submittedName>
        <fullName evidence="1">Uncharacterized protein</fullName>
    </submittedName>
</protein>
<dbReference type="AlphaFoldDB" id="A0A0A9UQS3"/>
<dbReference type="EMBL" id="GBRH01230410">
    <property type="protein sequence ID" value="JAD67485.1"/>
    <property type="molecule type" value="Transcribed_RNA"/>
</dbReference>
<reference evidence="1" key="2">
    <citation type="journal article" date="2015" name="Data Brief">
        <title>Shoot transcriptome of the giant reed, Arundo donax.</title>
        <authorList>
            <person name="Barrero R.A."/>
            <person name="Guerrero F.D."/>
            <person name="Moolhuijzen P."/>
            <person name="Goolsby J.A."/>
            <person name="Tidwell J."/>
            <person name="Bellgard S.E."/>
            <person name="Bellgard M.I."/>
        </authorList>
    </citation>
    <scope>NUCLEOTIDE SEQUENCE</scope>
    <source>
        <tissue evidence="1">Shoot tissue taken approximately 20 cm above the soil surface</tissue>
    </source>
</reference>
<organism evidence="1">
    <name type="scientific">Arundo donax</name>
    <name type="common">Giant reed</name>
    <name type="synonym">Donax arundinaceus</name>
    <dbReference type="NCBI Taxonomy" id="35708"/>
    <lineage>
        <taxon>Eukaryota</taxon>
        <taxon>Viridiplantae</taxon>
        <taxon>Streptophyta</taxon>
        <taxon>Embryophyta</taxon>
        <taxon>Tracheophyta</taxon>
        <taxon>Spermatophyta</taxon>
        <taxon>Magnoliopsida</taxon>
        <taxon>Liliopsida</taxon>
        <taxon>Poales</taxon>
        <taxon>Poaceae</taxon>
        <taxon>PACMAD clade</taxon>
        <taxon>Arundinoideae</taxon>
        <taxon>Arundineae</taxon>
        <taxon>Arundo</taxon>
    </lineage>
</organism>
<proteinExistence type="predicted"/>
<sequence>MQVGAVVVHTAAYGRLTVKLSKECYVCSWFTCHIIFTSVEFMIDMIIFFRLLTRLIESLKQDIKGVLGRDSSGTRSRDLNSKTHEHLCLSNKCSFHAWQPHFELIT</sequence>
<evidence type="ECO:0000313" key="1">
    <source>
        <dbReference type="EMBL" id="JAD67485.1"/>
    </source>
</evidence>